<feature type="domain" description="NERD" evidence="1">
    <location>
        <begin position="131"/>
        <end position="248"/>
    </location>
</feature>
<dbReference type="AlphaFoldDB" id="A0A1H4YVN8"/>
<dbReference type="InterPro" id="IPR011528">
    <property type="entry name" value="NERD"/>
</dbReference>
<dbReference type="STRING" id="402596.SAMN04489844_3931"/>
<protein>
    <submittedName>
        <fullName evidence="2">Nuclease-related domain-containing protein</fullName>
    </submittedName>
</protein>
<dbReference type="EMBL" id="FNRT01000002">
    <property type="protein sequence ID" value="SED21418.1"/>
    <property type="molecule type" value="Genomic_DNA"/>
</dbReference>
<evidence type="ECO:0000259" key="1">
    <source>
        <dbReference type="PROSITE" id="PS50965"/>
    </source>
</evidence>
<dbReference type="Pfam" id="PF08378">
    <property type="entry name" value="NERD"/>
    <property type="match status" value="1"/>
</dbReference>
<dbReference type="Proteomes" id="UP000198742">
    <property type="component" value="Unassembled WGS sequence"/>
</dbReference>
<dbReference type="PROSITE" id="PS50965">
    <property type="entry name" value="NERD"/>
    <property type="match status" value="1"/>
</dbReference>
<name>A0A1H4YVN8_9ACTN</name>
<sequence>MEGIAATFGNAGTSYATDGYGPGVDDTTAPAEKQMRLRYAGTCRICDAALPAKTEAVYERETKTIRCVTHDHDLPEPDLDVDIGEAGSSARREFERRKAGREKRIRDKHPKLGGLILALSDDPPSTTAWDTGAVVEERLGGRLNSLQSEACRVLHDRRIPESRANIDHLAVTTTGVYVIDAKRYSGRPRLRVEGGLLRPRVERLIVGRRDCTKLVDGVLKQVDVVRTVVGDQIPVHGVLCFVDADWPLIGGAFTTRDVQVLWPKRLQSTLTSPGDLDVHAIERVHRELASALPSA</sequence>
<accession>A0A1H4YVN8</accession>
<proteinExistence type="predicted"/>
<keyword evidence="3" id="KW-1185">Reference proteome</keyword>
<evidence type="ECO:0000313" key="2">
    <source>
        <dbReference type="EMBL" id="SED21418.1"/>
    </source>
</evidence>
<evidence type="ECO:0000313" key="3">
    <source>
        <dbReference type="Proteomes" id="UP000198742"/>
    </source>
</evidence>
<gene>
    <name evidence="2" type="ORF">SAMN04489844_3931</name>
</gene>
<organism evidence="2 3">
    <name type="scientific">Nocardioides exalbidus</name>
    <dbReference type="NCBI Taxonomy" id="402596"/>
    <lineage>
        <taxon>Bacteria</taxon>
        <taxon>Bacillati</taxon>
        <taxon>Actinomycetota</taxon>
        <taxon>Actinomycetes</taxon>
        <taxon>Propionibacteriales</taxon>
        <taxon>Nocardioidaceae</taxon>
        <taxon>Nocardioides</taxon>
    </lineage>
</organism>
<reference evidence="3" key="1">
    <citation type="submission" date="2016-10" db="EMBL/GenBank/DDBJ databases">
        <authorList>
            <person name="Varghese N."/>
            <person name="Submissions S."/>
        </authorList>
    </citation>
    <scope>NUCLEOTIDE SEQUENCE [LARGE SCALE GENOMIC DNA]</scope>
    <source>
        <strain evidence="3">DSM 22017</strain>
    </source>
</reference>